<dbReference type="GO" id="GO:0004721">
    <property type="term" value="F:phosphoprotein phosphatase activity"/>
    <property type="evidence" value="ECO:0007669"/>
    <property type="project" value="UniProtKB-KW"/>
</dbReference>
<dbReference type="InterPro" id="IPR011006">
    <property type="entry name" value="CheY-like_superfamily"/>
</dbReference>
<feature type="transmembrane region" description="Helical" evidence="16">
    <location>
        <begin position="12"/>
        <end position="34"/>
    </location>
</feature>
<evidence type="ECO:0000256" key="6">
    <source>
        <dbReference type="ARBA" id="ARBA00022519"/>
    </source>
</evidence>
<dbReference type="GO" id="GO:0005886">
    <property type="term" value="C:plasma membrane"/>
    <property type="evidence" value="ECO:0007669"/>
    <property type="project" value="UniProtKB-SubCell"/>
</dbReference>
<dbReference type="InterPro" id="IPR005467">
    <property type="entry name" value="His_kinase_dom"/>
</dbReference>
<name>A0AB39HL17_9VIBR</name>
<dbReference type="AlphaFoldDB" id="A0AB39HL17"/>
<evidence type="ECO:0000256" key="15">
    <source>
        <dbReference type="PROSITE-ProRule" id="PRU00169"/>
    </source>
</evidence>
<protein>
    <recommendedName>
        <fullName evidence="4">Autoinducer 2 sensor kinase/phosphatase LuxQ</fullName>
        <ecNumber evidence="3">2.7.13.3</ecNumber>
    </recommendedName>
</protein>
<dbReference type="InterPro" id="IPR029151">
    <property type="entry name" value="Sensor-like_sf"/>
</dbReference>
<dbReference type="RefSeq" id="WP_306099839.1">
    <property type="nucleotide sequence ID" value="NZ_CP162602.1"/>
</dbReference>
<dbReference type="SUPFAM" id="SSF103190">
    <property type="entry name" value="Sensory domain-like"/>
    <property type="match status" value="1"/>
</dbReference>
<dbReference type="EC" id="2.7.13.3" evidence="3"/>
<dbReference type="GO" id="GO:0009927">
    <property type="term" value="F:histidine phosphotransfer kinase activity"/>
    <property type="evidence" value="ECO:0007669"/>
    <property type="project" value="TreeGrafter"/>
</dbReference>
<feature type="domain" description="Response regulatory" evidence="18">
    <location>
        <begin position="729"/>
        <end position="844"/>
    </location>
</feature>
<keyword evidence="19" id="KW-0614">Plasmid</keyword>
<dbReference type="CDD" id="cd17546">
    <property type="entry name" value="REC_hyHK_CKI1_RcsC-like"/>
    <property type="match status" value="1"/>
</dbReference>
<evidence type="ECO:0000256" key="3">
    <source>
        <dbReference type="ARBA" id="ARBA00012438"/>
    </source>
</evidence>
<keyword evidence="6" id="KW-0997">Cell inner membrane</keyword>
<keyword evidence="14" id="KW-0902">Two-component regulatory system</keyword>
<dbReference type="CDD" id="cd00082">
    <property type="entry name" value="HisKA"/>
    <property type="match status" value="1"/>
</dbReference>
<dbReference type="SMART" id="SM00448">
    <property type="entry name" value="REC"/>
    <property type="match status" value="1"/>
</dbReference>
<comment type="catalytic activity">
    <reaction evidence="1">
        <text>ATP + protein L-histidine = ADP + protein N-phospho-L-histidine.</text>
        <dbReference type="EC" id="2.7.13.3"/>
    </reaction>
</comment>
<dbReference type="Pfam" id="PF09308">
    <property type="entry name" value="LuxQ-periplasm"/>
    <property type="match status" value="1"/>
</dbReference>
<dbReference type="GO" id="GO:0000155">
    <property type="term" value="F:phosphorelay sensor kinase activity"/>
    <property type="evidence" value="ECO:0007669"/>
    <property type="project" value="InterPro"/>
</dbReference>
<evidence type="ECO:0000256" key="14">
    <source>
        <dbReference type="ARBA" id="ARBA00023012"/>
    </source>
</evidence>
<keyword evidence="11" id="KW-0378">Hydrolase</keyword>
<dbReference type="InterPro" id="IPR015387">
    <property type="entry name" value="LuxQ-periplasm_dom"/>
</dbReference>
<dbReference type="Gene3D" id="3.30.450.20">
    <property type="entry name" value="PAS domain"/>
    <property type="match status" value="1"/>
</dbReference>
<dbReference type="InterPro" id="IPR004358">
    <property type="entry name" value="Sig_transdc_His_kin-like_C"/>
</dbReference>
<dbReference type="InterPro" id="IPR003661">
    <property type="entry name" value="HisK_dim/P_dom"/>
</dbReference>
<dbReference type="CDD" id="cd16922">
    <property type="entry name" value="HATPase_EvgS-ArcB-TorS-like"/>
    <property type="match status" value="1"/>
</dbReference>
<keyword evidence="9 16" id="KW-0812">Transmembrane</keyword>
<evidence type="ECO:0000256" key="10">
    <source>
        <dbReference type="ARBA" id="ARBA00022777"/>
    </source>
</evidence>
<dbReference type="Gene3D" id="3.40.50.2300">
    <property type="match status" value="1"/>
</dbReference>
<comment type="subcellular location">
    <subcellularLocation>
        <location evidence="2">Cell inner membrane</location>
        <topology evidence="2">Multi-pass membrane protein</topology>
    </subcellularLocation>
</comment>
<keyword evidence="5" id="KW-1003">Cell membrane</keyword>
<evidence type="ECO:0000256" key="5">
    <source>
        <dbReference type="ARBA" id="ARBA00022475"/>
    </source>
</evidence>
<evidence type="ECO:0000256" key="12">
    <source>
        <dbReference type="ARBA" id="ARBA00022912"/>
    </source>
</evidence>
<dbReference type="PANTHER" id="PTHR43047:SF72">
    <property type="entry name" value="OSMOSENSING HISTIDINE PROTEIN KINASE SLN1"/>
    <property type="match status" value="1"/>
</dbReference>
<dbReference type="PROSITE" id="PS50110">
    <property type="entry name" value="RESPONSE_REGULATORY"/>
    <property type="match status" value="1"/>
</dbReference>
<dbReference type="PROSITE" id="PS50109">
    <property type="entry name" value="HIS_KIN"/>
    <property type="match status" value="1"/>
</dbReference>
<evidence type="ECO:0000256" key="8">
    <source>
        <dbReference type="ARBA" id="ARBA00022679"/>
    </source>
</evidence>
<dbReference type="EMBL" id="CP162602">
    <property type="protein sequence ID" value="XDK26925.1"/>
    <property type="molecule type" value="Genomic_DNA"/>
</dbReference>
<keyword evidence="8" id="KW-0808">Transferase</keyword>
<feature type="domain" description="Histidine kinase" evidence="17">
    <location>
        <begin position="484"/>
        <end position="704"/>
    </location>
</feature>
<keyword evidence="13 16" id="KW-1133">Transmembrane helix</keyword>
<evidence type="ECO:0000256" key="7">
    <source>
        <dbReference type="ARBA" id="ARBA00022553"/>
    </source>
</evidence>
<dbReference type="SMART" id="SM00388">
    <property type="entry name" value="HisKA"/>
    <property type="match status" value="1"/>
</dbReference>
<evidence type="ECO:0000256" key="11">
    <source>
        <dbReference type="ARBA" id="ARBA00022801"/>
    </source>
</evidence>
<gene>
    <name evidence="19" type="ORF">AB0763_14165</name>
</gene>
<evidence type="ECO:0000313" key="19">
    <source>
        <dbReference type="EMBL" id="XDK26925.1"/>
    </source>
</evidence>
<evidence type="ECO:0000256" key="9">
    <source>
        <dbReference type="ARBA" id="ARBA00022692"/>
    </source>
</evidence>
<dbReference type="Gene3D" id="3.30.565.10">
    <property type="entry name" value="Histidine kinase-like ATPase, C-terminal domain"/>
    <property type="match status" value="1"/>
</dbReference>
<evidence type="ECO:0000256" key="13">
    <source>
        <dbReference type="ARBA" id="ARBA00022989"/>
    </source>
</evidence>
<sequence length="859" mass="97598">MYSRKRSLATLITRIIILVLGVLSLGIFVQSYYFSQQIITQEITRTKQQTSSLLQNLFNYHIAAIQIHHDSNAKNEALIRYLMTSDTENLSYFFSSLDQSEPTHTPEFRFFTVNGTVRWDDGSAHFYGIDDILQQKIASKVPYNGRWYYLSMQTLLGQKHMLVRRVPLIENQTGEVLGQSYIAVVLDNNFTLIDQLQEGSNSQDIMLLAGNKLVADSFDGSEGYDDVLHQESVDDVFSNVLVTRTQVYIDDNSSELVLVSVQNNTNVANLQRQHYLGICFSIMLMILMAMLMRKWIQQQVNTALDSLMKYTQSARNQTEYIAFEGSSITEFADIGYTLQNTFEQLDSQRKSFRDLFNFALSPTMVWSETGILIQMNPAAKKELWPEFGEPEHKPAHPNFQQFQAKLLTYIKMTAQGSPLTGINVPIGDKVFRWNLSPISVEDGITGVIVQGQDITTLIEAEEQSNLARSEAEESAKARADFLAKMSHEIRTPLNGILGVSQLLKREIEHPGHKNQIQVLINSGEHLLAVMNDILDFSKLEHSQFTLEKRVFRFADIVNTLDHIYRPPCREKGVDLIIDNEVGEDEHIYSDQVRLNQILFNLVSNATKFTSEGSISIRFKISQSQYQTRLKIWVHDTGIGIQQEKLASIFEPFVQADSSTTREFGGSGLGLTIVKSLVDLLQGHIDVSSAKGSGTTFYVDLPIEREQRELRSYRDLASIPAGQLFKDKVRILLVEDNHTNAFVLQAFCSKYNVEVTWVKDGREAIKSVEENVFDLILMDNQLPIIGGIETTEFIRDEMQVETPIFACTADTQESTKEAFFTAGANQVLVKPINEQIFYKAMLEFYHQYYDKKATLSTRSL</sequence>
<dbReference type="Gene3D" id="2.20.20.100">
    <property type="entry name" value="LuxQ periplasmic domain, C-terminal subdomain"/>
    <property type="match status" value="1"/>
</dbReference>
<keyword evidence="16" id="KW-0472">Membrane</keyword>
<evidence type="ECO:0000256" key="4">
    <source>
        <dbReference type="ARBA" id="ARBA00019468"/>
    </source>
</evidence>
<dbReference type="Pfam" id="PF00072">
    <property type="entry name" value="Response_reg"/>
    <property type="match status" value="1"/>
</dbReference>
<evidence type="ECO:0000256" key="1">
    <source>
        <dbReference type="ARBA" id="ARBA00000085"/>
    </source>
</evidence>
<keyword evidence="7 15" id="KW-0597">Phosphoprotein</keyword>
<evidence type="ECO:0000259" key="17">
    <source>
        <dbReference type="PROSITE" id="PS50109"/>
    </source>
</evidence>
<evidence type="ECO:0000256" key="16">
    <source>
        <dbReference type="SAM" id="Phobius"/>
    </source>
</evidence>
<dbReference type="SUPFAM" id="SSF52172">
    <property type="entry name" value="CheY-like"/>
    <property type="match status" value="1"/>
</dbReference>
<evidence type="ECO:0000256" key="2">
    <source>
        <dbReference type="ARBA" id="ARBA00004429"/>
    </source>
</evidence>
<dbReference type="InterPro" id="IPR036097">
    <property type="entry name" value="HisK_dim/P_sf"/>
</dbReference>
<feature type="modified residue" description="4-aspartylphosphate" evidence="15">
    <location>
        <position position="778"/>
    </location>
</feature>
<dbReference type="KEGG" id="vih:AB0763_14165"/>
<dbReference type="InterPro" id="IPR001789">
    <property type="entry name" value="Sig_transdc_resp-reg_receiver"/>
</dbReference>
<dbReference type="PRINTS" id="PR00344">
    <property type="entry name" value="BCTRLSENSOR"/>
</dbReference>
<dbReference type="SMART" id="SM00387">
    <property type="entry name" value="HATPase_c"/>
    <property type="match status" value="1"/>
</dbReference>
<keyword evidence="12" id="KW-0904">Protein phosphatase</keyword>
<dbReference type="InterPro" id="IPR003594">
    <property type="entry name" value="HATPase_dom"/>
</dbReference>
<dbReference type="PANTHER" id="PTHR43047">
    <property type="entry name" value="TWO-COMPONENT HISTIDINE PROTEIN KINASE"/>
    <property type="match status" value="1"/>
</dbReference>
<dbReference type="FunFam" id="3.30.565.10:FF:000010">
    <property type="entry name" value="Sensor histidine kinase RcsC"/>
    <property type="match status" value="1"/>
</dbReference>
<dbReference type="Pfam" id="PF02518">
    <property type="entry name" value="HATPase_c"/>
    <property type="match status" value="1"/>
</dbReference>
<accession>A0AB39HL17</accession>
<keyword evidence="10" id="KW-0418">Kinase</keyword>
<organism evidence="19">
    <name type="scientific">Vibrio sp. HB236076</name>
    <dbReference type="NCBI Taxonomy" id="3232307"/>
    <lineage>
        <taxon>Bacteria</taxon>
        <taxon>Pseudomonadati</taxon>
        <taxon>Pseudomonadota</taxon>
        <taxon>Gammaproteobacteria</taxon>
        <taxon>Vibrionales</taxon>
        <taxon>Vibrionaceae</taxon>
        <taxon>Vibrio</taxon>
    </lineage>
</organism>
<evidence type="ECO:0000259" key="18">
    <source>
        <dbReference type="PROSITE" id="PS50110"/>
    </source>
</evidence>
<dbReference type="Pfam" id="PF00512">
    <property type="entry name" value="HisKA"/>
    <property type="match status" value="1"/>
</dbReference>
<dbReference type="Gene3D" id="1.10.287.130">
    <property type="match status" value="1"/>
</dbReference>
<geneLocation type="plasmid" evidence="19">
    <name>p-HB236076</name>
</geneLocation>
<proteinExistence type="predicted"/>
<dbReference type="Gene3D" id="3.30.450.220">
    <property type="entry name" value="LuxQ periplasmic domain, N-terminal subdomain"/>
    <property type="match status" value="1"/>
</dbReference>
<dbReference type="SUPFAM" id="SSF55874">
    <property type="entry name" value="ATPase domain of HSP90 chaperone/DNA topoisomerase II/histidine kinase"/>
    <property type="match status" value="1"/>
</dbReference>
<dbReference type="InterPro" id="IPR036890">
    <property type="entry name" value="HATPase_C_sf"/>
</dbReference>
<dbReference type="SUPFAM" id="SSF47384">
    <property type="entry name" value="Homodimeric domain of signal transducing histidine kinase"/>
    <property type="match status" value="1"/>
</dbReference>
<dbReference type="InterPro" id="IPR043056">
    <property type="entry name" value="LuxQ-periplasm_N"/>
</dbReference>
<reference evidence="19" key="1">
    <citation type="submission" date="2024-07" db="EMBL/GenBank/DDBJ databases">
        <title>Genome Analysis of a Potential Novel Vibrio Species Secreting pH- and Thermo-stable Alginate Lyase and its Application in Producing Alginate Oligosaccharides.</title>
        <authorList>
            <person name="Huang H."/>
            <person name="Bao K."/>
        </authorList>
    </citation>
    <scope>NUCLEOTIDE SEQUENCE</scope>
    <source>
        <strain evidence="19">HB236076</strain>
        <plasmid evidence="19">p-HB236076</plasmid>
    </source>
</reference>